<dbReference type="GO" id="GO:0020037">
    <property type="term" value="F:heme binding"/>
    <property type="evidence" value="ECO:0007669"/>
    <property type="project" value="InterPro"/>
</dbReference>
<dbReference type="SUPFAM" id="SSF81442">
    <property type="entry name" value="Cytochrome c oxidase subunit I-like"/>
    <property type="match status" value="1"/>
</dbReference>
<dbReference type="PANTHER" id="PTHR10422:SF29">
    <property type="entry name" value="CYTOCHROME C OXIDASE SUBUNIT 1 HOMOLOG, BACTEROID"/>
    <property type="match status" value="1"/>
</dbReference>
<evidence type="ECO:0000256" key="1">
    <source>
        <dbReference type="ARBA" id="ARBA00022660"/>
    </source>
</evidence>
<feature type="transmembrane region" description="Helical" evidence="2">
    <location>
        <begin position="120"/>
        <end position="139"/>
    </location>
</feature>
<dbReference type="GO" id="GO:0015990">
    <property type="term" value="P:electron transport coupled proton transport"/>
    <property type="evidence" value="ECO:0007669"/>
    <property type="project" value="TreeGrafter"/>
</dbReference>
<feature type="transmembrane region" description="Helical" evidence="2">
    <location>
        <begin position="508"/>
        <end position="527"/>
    </location>
</feature>
<reference evidence="4 5" key="1">
    <citation type="submission" date="2018-06" db="EMBL/GenBank/DDBJ databases">
        <title>Genomic Encyclopedia of Archaeal and Bacterial Type Strains, Phase II (KMG-II): from individual species to whole genera.</title>
        <authorList>
            <person name="Goeker M."/>
        </authorList>
    </citation>
    <scope>NUCLEOTIDE SEQUENCE [LARGE SCALE GENOMIC DNA]</scope>
    <source>
        <strain evidence="4 5">DSM 23241</strain>
    </source>
</reference>
<dbReference type="Pfam" id="PF00115">
    <property type="entry name" value="COX1"/>
    <property type="match status" value="1"/>
</dbReference>
<dbReference type="Gene3D" id="1.20.210.10">
    <property type="entry name" value="Cytochrome c oxidase-like, subunit I domain"/>
    <property type="match status" value="1"/>
</dbReference>
<dbReference type="RefSeq" id="WP_211307676.1">
    <property type="nucleotide sequence ID" value="NZ_QKZV01000001.1"/>
</dbReference>
<name>A0A2W7S4C1_9BACT</name>
<sequence>MIKSIKFSVVVCFVCLVVFPFSHLYAQSSLPSSFSFQSLTGIMLIIITLLILVLVAAIVLLLKVKEMNKAQFDIEKKNITQNISHYIQQFTKEQIDQYFEWKQKKVTKQHTYGNRHTTKILLLLMSVFSIQSLLAQPTQTVTGEAGIIITTILILTPILLGIIIMIVKVMSVLQKYRDNLKFKEAEKLADFLEKNEDTELADVLNQRKVALSFSLQNNELSGNALPLDERGLIQNSTIQGELPIAATKKRALKRPNIDPALSKLVLWYIGCAAFWLIFGTSIGEYLGIKFVAPDADHVSWLSFGRLRPVHTNAVFWGWASLGMLGLGYYIVPKVSNAPLASLKKGWYSLYLINAAVILGTLCLMAGINNAGGEYREYIWPVMLLFGIGLVLTLINFLQTIAKRTTKEIYISNWYIVSAIMFGLIIALVAYLPFWQDALGETIIQGYYMHQGVGMWFMLFTLGIVYYFLPQQLNHPIYSYSLGILAFWTQILFYTLIGTHHFVFSAIPWWLQTVAIVGSAGMAIPVIAGTTNFLMTFKGAWYKVADSYTLPFFLVGIIFYFSGSMQGTAEAFRSSNLIWHFTDFTVAHSHLTMYGIISFFLWAAIYAVVPRLTGKEAPQLTIGAHFWFALIGLLFYTIPLMIGATFKGNMWLEGKPFIESVVMMAPYWLWRAIGGSLMWFSHLLFGYNVYKMLVDTSNISVTDLAIEKLKLGNANTTETNTII</sequence>
<keyword evidence="1" id="KW-0813">Transport</keyword>
<feature type="transmembrane region" description="Helical" evidence="2">
    <location>
        <begin position="590"/>
        <end position="611"/>
    </location>
</feature>
<dbReference type="PROSITE" id="PS50855">
    <property type="entry name" value="COX1"/>
    <property type="match status" value="1"/>
</dbReference>
<feature type="transmembrane region" description="Helical" evidence="2">
    <location>
        <begin position="475"/>
        <end position="496"/>
    </location>
</feature>
<keyword evidence="1" id="KW-0679">Respiratory chain</keyword>
<keyword evidence="2" id="KW-1133">Transmembrane helix</keyword>
<dbReference type="GO" id="GO:0004129">
    <property type="term" value="F:cytochrome-c oxidase activity"/>
    <property type="evidence" value="ECO:0007669"/>
    <property type="project" value="InterPro"/>
</dbReference>
<feature type="transmembrane region" description="Helical" evidence="2">
    <location>
        <begin position="351"/>
        <end position="371"/>
    </location>
</feature>
<keyword evidence="2" id="KW-0472">Membrane</keyword>
<keyword evidence="1" id="KW-0249">Electron transport</keyword>
<feature type="transmembrane region" description="Helical" evidence="2">
    <location>
        <begin position="413"/>
        <end position="434"/>
    </location>
</feature>
<organism evidence="4 5">
    <name type="scientific">Hydrotalea sandarakina</name>
    <dbReference type="NCBI Taxonomy" id="1004304"/>
    <lineage>
        <taxon>Bacteria</taxon>
        <taxon>Pseudomonadati</taxon>
        <taxon>Bacteroidota</taxon>
        <taxon>Chitinophagia</taxon>
        <taxon>Chitinophagales</taxon>
        <taxon>Chitinophagaceae</taxon>
        <taxon>Hydrotalea</taxon>
    </lineage>
</organism>
<dbReference type="AlphaFoldDB" id="A0A2W7S4C1"/>
<feature type="transmembrane region" description="Helical" evidence="2">
    <location>
        <begin position="539"/>
        <end position="560"/>
    </location>
</feature>
<dbReference type="GO" id="GO:0009060">
    <property type="term" value="P:aerobic respiration"/>
    <property type="evidence" value="ECO:0007669"/>
    <property type="project" value="InterPro"/>
</dbReference>
<evidence type="ECO:0000313" key="4">
    <source>
        <dbReference type="EMBL" id="PZX65976.1"/>
    </source>
</evidence>
<feature type="transmembrane region" description="Helical" evidence="2">
    <location>
        <begin position="377"/>
        <end position="401"/>
    </location>
</feature>
<feature type="transmembrane region" description="Helical" evidence="2">
    <location>
        <begin position="623"/>
        <end position="647"/>
    </location>
</feature>
<evidence type="ECO:0000256" key="2">
    <source>
        <dbReference type="SAM" id="Phobius"/>
    </source>
</evidence>
<feature type="transmembrane region" description="Helical" evidence="2">
    <location>
        <begin position="145"/>
        <end position="167"/>
    </location>
</feature>
<dbReference type="InterPro" id="IPR036927">
    <property type="entry name" value="Cyt_c_oxase-like_su1_sf"/>
</dbReference>
<dbReference type="EMBL" id="QKZV01000001">
    <property type="protein sequence ID" value="PZX65976.1"/>
    <property type="molecule type" value="Genomic_DNA"/>
</dbReference>
<comment type="caution">
    <text evidence="4">The sequence shown here is derived from an EMBL/GenBank/DDBJ whole genome shotgun (WGS) entry which is preliminary data.</text>
</comment>
<dbReference type="InterPro" id="IPR023616">
    <property type="entry name" value="Cyt_c_oxase-like_su1_dom"/>
</dbReference>
<evidence type="ECO:0000259" key="3">
    <source>
        <dbReference type="PROSITE" id="PS50855"/>
    </source>
</evidence>
<dbReference type="PANTHER" id="PTHR10422">
    <property type="entry name" value="CYTOCHROME C OXIDASE SUBUNIT 1"/>
    <property type="match status" value="1"/>
</dbReference>
<feature type="transmembrane region" description="Helical" evidence="2">
    <location>
        <begin position="260"/>
        <end position="278"/>
    </location>
</feature>
<feature type="transmembrane region" description="Helical" evidence="2">
    <location>
        <begin position="42"/>
        <end position="62"/>
    </location>
</feature>
<evidence type="ECO:0000313" key="5">
    <source>
        <dbReference type="Proteomes" id="UP000249720"/>
    </source>
</evidence>
<feature type="domain" description="Cytochrome oxidase subunit I profile" evidence="3">
    <location>
        <begin position="259"/>
        <end position="722"/>
    </location>
</feature>
<protein>
    <submittedName>
        <fullName evidence="4">Cytochrome c oxidase cbb3-type subunit 1</fullName>
    </submittedName>
</protein>
<proteinExistence type="predicted"/>
<feature type="transmembrane region" description="Helical" evidence="2">
    <location>
        <begin position="446"/>
        <end position="468"/>
    </location>
</feature>
<dbReference type="GO" id="GO:0022904">
    <property type="term" value="P:respiratory electron transport chain"/>
    <property type="evidence" value="ECO:0007669"/>
    <property type="project" value="TreeGrafter"/>
</dbReference>
<keyword evidence="2" id="KW-0812">Transmembrane</keyword>
<dbReference type="GO" id="GO:0016020">
    <property type="term" value="C:membrane"/>
    <property type="evidence" value="ECO:0007669"/>
    <property type="project" value="InterPro"/>
</dbReference>
<dbReference type="InterPro" id="IPR000883">
    <property type="entry name" value="Cyt_C_Oxase_1"/>
</dbReference>
<accession>A0A2W7S4C1</accession>
<dbReference type="Proteomes" id="UP000249720">
    <property type="component" value="Unassembled WGS sequence"/>
</dbReference>
<gene>
    <name evidence="4" type="ORF">LX80_00472</name>
</gene>
<feature type="transmembrane region" description="Helical" evidence="2">
    <location>
        <begin position="313"/>
        <end position="331"/>
    </location>
</feature>
<keyword evidence="5" id="KW-1185">Reference proteome</keyword>
<feature type="transmembrane region" description="Helical" evidence="2">
    <location>
        <begin position="667"/>
        <end position="689"/>
    </location>
</feature>